<dbReference type="RefSeq" id="WP_358217342.1">
    <property type="nucleotide sequence ID" value="NZ_JBHSFS010000007.1"/>
</dbReference>
<dbReference type="EMBL" id="JBHSFS010000007">
    <property type="protein sequence ID" value="MFC4514842.1"/>
    <property type="molecule type" value="Genomic_DNA"/>
</dbReference>
<evidence type="ECO:0000256" key="1">
    <source>
        <dbReference type="SAM" id="MobiDB-lite"/>
    </source>
</evidence>
<reference evidence="3" key="1">
    <citation type="journal article" date="2019" name="Int. J. Syst. Evol. Microbiol.">
        <title>The Global Catalogue of Microorganisms (GCM) 10K type strain sequencing project: providing services to taxonomists for standard genome sequencing and annotation.</title>
        <authorList>
            <consortium name="The Broad Institute Genomics Platform"/>
            <consortium name="The Broad Institute Genome Sequencing Center for Infectious Disease"/>
            <person name="Wu L."/>
            <person name="Ma J."/>
        </authorList>
    </citation>
    <scope>NUCLEOTIDE SEQUENCE [LARGE SCALE GENOMIC DNA]</scope>
    <source>
        <strain evidence="3">CECT 8064</strain>
    </source>
</reference>
<evidence type="ECO:0000313" key="3">
    <source>
        <dbReference type="Proteomes" id="UP001595990"/>
    </source>
</evidence>
<dbReference type="Proteomes" id="UP001595990">
    <property type="component" value="Unassembled WGS sequence"/>
</dbReference>
<proteinExistence type="predicted"/>
<keyword evidence="3" id="KW-1185">Reference proteome</keyword>
<accession>A0ABV9BLB7</accession>
<organism evidence="2 3">
    <name type="scientific">Streptomyces ehimensis</name>
    <dbReference type="NCBI Taxonomy" id="68195"/>
    <lineage>
        <taxon>Bacteria</taxon>
        <taxon>Bacillati</taxon>
        <taxon>Actinomycetota</taxon>
        <taxon>Actinomycetes</taxon>
        <taxon>Kitasatosporales</taxon>
        <taxon>Streptomycetaceae</taxon>
        <taxon>Streptomyces</taxon>
    </lineage>
</organism>
<evidence type="ECO:0000313" key="2">
    <source>
        <dbReference type="EMBL" id="MFC4514842.1"/>
    </source>
</evidence>
<comment type="caution">
    <text evidence="2">The sequence shown here is derived from an EMBL/GenBank/DDBJ whole genome shotgun (WGS) entry which is preliminary data.</text>
</comment>
<protein>
    <submittedName>
        <fullName evidence="2">Uncharacterized protein</fullName>
    </submittedName>
</protein>
<name>A0ABV9BLB7_9ACTN</name>
<feature type="compositionally biased region" description="Low complexity" evidence="1">
    <location>
        <begin position="16"/>
        <end position="25"/>
    </location>
</feature>
<feature type="compositionally biased region" description="Basic and acidic residues" evidence="1">
    <location>
        <begin position="1"/>
        <end position="13"/>
    </location>
</feature>
<feature type="region of interest" description="Disordered" evidence="1">
    <location>
        <begin position="1"/>
        <end position="57"/>
    </location>
</feature>
<gene>
    <name evidence="2" type="ORF">ACFPEN_18080</name>
</gene>
<sequence length="57" mass="5639">MPDARTDTTEARPFDASAARAAAAGAGTGAGRHRGPASPDDSAVAGAAHGKHRREAD</sequence>